<feature type="transmembrane region" description="Helical" evidence="1">
    <location>
        <begin position="325"/>
        <end position="343"/>
    </location>
</feature>
<feature type="transmembrane region" description="Helical" evidence="1">
    <location>
        <begin position="292"/>
        <end position="313"/>
    </location>
</feature>
<feature type="transmembrane region" description="Helical" evidence="1">
    <location>
        <begin position="167"/>
        <end position="186"/>
    </location>
</feature>
<feature type="transmembrane region" description="Helical" evidence="1">
    <location>
        <begin position="15"/>
        <end position="37"/>
    </location>
</feature>
<evidence type="ECO:0000313" key="3">
    <source>
        <dbReference type="Proteomes" id="UP000620046"/>
    </source>
</evidence>
<feature type="transmembrane region" description="Helical" evidence="1">
    <location>
        <begin position="231"/>
        <end position="256"/>
    </location>
</feature>
<keyword evidence="3" id="KW-1185">Reference proteome</keyword>
<feature type="transmembrane region" description="Helical" evidence="1">
    <location>
        <begin position="104"/>
        <end position="126"/>
    </location>
</feature>
<reference evidence="3" key="1">
    <citation type="journal article" date="2019" name="Int. J. Syst. Evol. Microbiol.">
        <title>The Global Catalogue of Microorganisms (GCM) 10K type strain sequencing project: providing services to taxonomists for standard genome sequencing and annotation.</title>
        <authorList>
            <consortium name="The Broad Institute Genomics Platform"/>
            <consortium name="The Broad Institute Genome Sequencing Center for Infectious Disease"/>
            <person name="Wu L."/>
            <person name="Ma J."/>
        </authorList>
    </citation>
    <scope>NUCLEOTIDE SEQUENCE [LARGE SCALE GENOMIC DNA]</scope>
    <source>
        <strain evidence="3">CGMCC 1.15439</strain>
    </source>
</reference>
<keyword evidence="1" id="KW-1133">Transmembrane helix</keyword>
<evidence type="ECO:0008006" key="4">
    <source>
        <dbReference type="Google" id="ProtNLM"/>
    </source>
</evidence>
<feature type="transmembrane region" description="Helical" evidence="1">
    <location>
        <begin position="198"/>
        <end position="225"/>
    </location>
</feature>
<proteinExistence type="predicted"/>
<dbReference type="Proteomes" id="UP000620046">
    <property type="component" value="Unassembled WGS sequence"/>
</dbReference>
<dbReference type="RefSeq" id="WP_188798138.1">
    <property type="nucleotide sequence ID" value="NZ_BMJA01000006.1"/>
</dbReference>
<feature type="transmembrane region" description="Helical" evidence="1">
    <location>
        <begin position="49"/>
        <end position="67"/>
    </location>
</feature>
<keyword evidence="1" id="KW-0472">Membrane</keyword>
<protein>
    <recommendedName>
        <fullName evidence="4">MFS transporter</fullName>
    </recommendedName>
</protein>
<dbReference type="SUPFAM" id="SSF103473">
    <property type="entry name" value="MFS general substrate transporter"/>
    <property type="match status" value="1"/>
</dbReference>
<dbReference type="EMBL" id="BMJA01000006">
    <property type="protein sequence ID" value="GGA50913.1"/>
    <property type="molecule type" value="Genomic_DNA"/>
</dbReference>
<evidence type="ECO:0000313" key="2">
    <source>
        <dbReference type="EMBL" id="GGA50913.1"/>
    </source>
</evidence>
<keyword evidence="1" id="KW-0812">Transmembrane</keyword>
<feature type="transmembrane region" description="Helical" evidence="1">
    <location>
        <begin position="79"/>
        <end position="98"/>
    </location>
</feature>
<evidence type="ECO:0000256" key="1">
    <source>
        <dbReference type="SAM" id="Phobius"/>
    </source>
</evidence>
<feature type="transmembrane region" description="Helical" evidence="1">
    <location>
        <begin position="268"/>
        <end position="286"/>
    </location>
</feature>
<comment type="caution">
    <text evidence="2">The sequence shown here is derived from an EMBL/GenBank/DDBJ whole genome shotgun (WGS) entry which is preliminary data.</text>
</comment>
<gene>
    <name evidence="2" type="ORF">GCM10010981_45420</name>
</gene>
<dbReference type="Gene3D" id="1.20.1250.20">
    <property type="entry name" value="MFS general substrate transporter like domains"/>
    <property type="match status" value="1"/>
</dbReference>
<organism evidence="2 3">
    <name type="scientific">Dyella nitratireducens</name>
    <dbReference type="NCBI Taxonomy" id="1849580"/>
    <lineage>
        <taxon>Bacteria</taxon>
        <taxon>Pseudomonadati</taxon>
        <taxon>Pseudomonadota</taxon>
        <taxon>Gammaproteobacteria</taxon>
        <taxon>Lysobacterales</taxon>
        <taxon>Rhodanobacteraceae</taxon>
        <taxon>Dyella</taxon>
    </lineage>
</organism>
<dbReference type="InterPro" id="IPR036259">
    <property type="entry name" value="MFS_trans_sf"/>
</dbReference>
<feature type="transmembrane region" description="Helical" evidence="1">
    <location>
        <begin position="355"/>
        <end position="374"/>
    </location>
</feature>
<accession>A0ABQ1GVF9</accession>
<sequence length="392" mass="41093">MNTSVSVHFKSSETAAALIIGCVALLVLGLQPALLGALVDQQRISMEGVGMVAMGEIFALGIGTIIAEKWLPLNHLRTVALVASVLLIAINLMTLTARGDLVCIAWRVAAGLAEACLFWIATMIIIRSPKPDRLAGVFLTLQTAVQAAAALVLAKVSIASLGWGEPFVLLAILCVLPWLVASHLPAKLGMHAEDIQPSIVSWTGFFSLLVPFLHMSAIGALWAYLEPVANAAGIGMSINTLAALVLIMQIVGGGAASLSVRWGKVSQALIVSALALAALGMTMYRLPAHSTLAFAVLCAVFGFLWLFQMPFHIRLAFDIDPRGRIAMLVPPAQLVGSGFGPLVTSLTVHGNDVRHVPLLAACFSACVVLAVLLVKLGVLSRHGALSGEGSVK</sequence>
<feature type="transmembrane region" description="Helical" evidence="1">
    <location>
        <begin position="138"/>
        <end position="161"/>
    </location>
</feature>
<name>A0ABQ1GVF9_9GAMM</name>